<feature type="transmembrane region" description="Helical" evidence="9">
    <location>
        <begin position="87"/>
        <end position="104"/>
    </location>
</feature>
<feature type="domain" description="CN hydrolase" evidence="10">
    <location>
        <begin position="219"/>
        <end position="437"/>
    </location>
</feature>
<keyword evidence="4" id="KW-0808">Transferase</keyword>
<evidence type="ECO:0000256" key="8">
    <source>
        <dbReference type="ARBA" id="ARBA00023315"/>
    </source>
</evidence>
<evidence type="ECO:0000256" key="7">
    <source>
        <dbReference type="ARBA" id="ARBA00023136"/>
    </source>
</evidence>
<keyword evidence="7 9" id="KW-0472">Membrane</keyword>
<feature type="transmembrane region" description="Helical" evidence="9">
    <location>
        <begin position="150"/>
        <end position="178"/>
    </location>
</feature>
<evidence type="ECO:0000256" key="5">
    <source>
        <dbReference type="ARBA" id="ARBA00022692"/>
    </source>
</evidence>
<comment type="subcellular location">
    <subcellularLocation>
        <location evidence="1">Cell membrane</location>
        <topology evidence="1">Multi-pass membrane protein</topology>
    </subcellularLocation>
</comment>
<dbReference type="RefSeq" id="WP_284331832.1">
    <property type="nucleotide sequence ID" value="NZ_BSOA01000015.1"/>
</dbReference>
<evidence type="ECO:0000256" key="1">
    <source>
        <dbReference type="ARBA" id="ARBA00004651"/>
    </source>
</evidence>
<protein>
    <submittedName>
        <fullName evidence="11">Apolipoprotein N-acyltransferase</fullName>
    </submittedName>
</protein>
<evidence type="ECO:0000256" key="9">
    <source>
        <dbReference type="SAM" id="Phobius"/>
    </source>
</evidence>
<dbReference type="Gene3D" id="3.60.110.10">
    <property type="entry name" value="Carbon-nitrogen hydrolase"/>
    <property type="match status" value="1"/>
</dbReference>
<evidence type="ECO:0000256" key="2">
    <source>
        <dbReference type="ARBA" id="ARBA00010065"/>
    </source>
</evidence>
<comment type="similarity">
    <text evidence="2">Belongs to the CN hydrolase family. Apolipoprotein N-acyltransferase subfamily.</text>
</comment>
<dbReference type="InterPro" id="IPR045378">
    <property type="entry name" value="LNT_N"/>
</dbReference>
<gene>
    <name evidence="11" type="primary">lnt</name>
    <name evidence="11" type="ORF">GCM10007898_19590</name>
</gene>
<proteinExistence type="inferred from homology"/>
<dbReference type="Pfam" id="PF00795">
    <property type="entry name" value="CN_hydrolase"/>
    <property type="match status" value="1"/>
</dbReference>
<keyword evidence="3" id="KW-1003">Cell membrane</keyword>
<dbReference type="InterPro" id="IPR003010">
    <property type="entry name" value="C-N_Hydrolase"/>
</dbReference>
<keyword evidence="8" id="KW-0012">Acyltransferase</keyword>
<feature type="transmembrane region" description="Helical" evidence="9">
    <location>
        <begin position="55"/>
        <end position="75"/>
    </location>
</feature>
<dbReference type="PANTHER" id="PTHR38686">
    <property type="entry name" value="APOLIPOPROTEIN N-ACYLTRANSFERASE"/>
    <property type="match status" value="1"/>
</dbReference>
<evidence type="ECO:0000256" key="6">
    <source>
        <dbReference type="ARBA" id="ARBA00022989"/>
    </source>
</evidence>
<keyword evidence="12" id="KW-1185">Reference proteome</keyword>
<evidence type="ECO:0000313" key="11">
    <source>
        <dbReference type="EMBL" id="GLQ88390.1"/>
    </source>
</evidence>
<evidence type="ECO:0000256" key="3">
    <source>
        <dbReference type="ARBA" id="ARBA00022475"/>
    </source>
</evidence>
<dbReference type="PROSITE" id="PS50263">
    <property type="entry name" value="CN_HYDROLASE"/>
    <property type="match status" value="1"/>
</dbReference>
<feature type="transmembrane region" description="Helical" evidence="9">
    <location>
        <begin position="450"/>
        <end position="468"/>
    </location>
</feature>
<accession>A0ABQ5X9P5</accession>
<evidence type="ECO:0000313" key="12">
    <source>
        <dbReference type="Proteomes" id="UP001156627"/>
    </source>
</evidence>
<comment type="caution">
    <text evidence="11">The sequence shown here is derived from an EMBL/GenBank/DDBJ whole genome shotgun (WGS) entry which is preliminary data.</text>
</comment>
<dbReference type="Pfam" id="PF20154">
    <property type="entry name" value="LNT_N"/>
    <property type="match status" value="1"/>
</dbReference>
<name>A0ABQ5X9P5_9GAMM</name>
<feature type="transmembrane region" description="Helical" evidence="9">
    <location>
        <begin position="190"/>
        <end position="209"/>
    </location>
</feature>
<evidence type="ECO:0000259" key="10">
    <source>
        <dbReference type="PROSITE" id="PS50263"/>
    </source>
</evidence>
<keyword evidence="5 9" id="KW-0812">Transmembrane</keyword>
<dbReference type="PANTHER" id="PTHR38686:SF1">
    <property type="entry name" value="APOLIPOPROTEIN N-ACYLTRANSFERASE"/>
    <property type="match status" value="1"/>
</dbReference>
<organism evidence="11 12">
    <name type="scientific">Dyella flagellata</name>
    <dbReference type="NCBI Taxonomy" id="1867833"/>
    <lineage>
        <taxon>Bacteria</taxon>
        <taxon>Pseudomonadati</taxon>
        <taxon>Pseudomonadota</taxon>
        <taxon>Gammaproteobacteria</taxon>
        <taxon>Lysobacterales</taxon>
        <taxon>Rhodanobacteraceae</taxon>
        <taxon>Dyella</taxon>
    </lineage>
</organism>
<dbReference type="InterPro" id="IPR036526">
    <property type="entry name" value="C-N_Hydrolase_sf"/>
</dbReference>
<reference evidence="12" key="1">
    <citation type="journal article" date="2019" name="Int. J. Syst. Evol. Microbiol.">
        <title>The Global Catalogue of Microorganisms (GCM) 10K type strain sequencing project: providing services to taxonomists for standard genome sequencing and annotation.</title>
        <authorList>
            <consortium name="The Broad Institute Genomics Platform"/>
            <consortium name="The Broad Institute Genome Sequencing Center for Infectious Disease"/>
            <person name="Wu L."/>
            <person name="Ma J."/>
        </authorList>
    </citation>
    <scope>NUCLEOTIDE SEQUENCE [LARGE SCALE GENOMIC DNA]</scope>
    <source>
        <strain evidence="12">NBRC 111981</strain>
    </source>
</reference>
<dbReference type="InterPro" id="IPR004563">
    <property type="entry name" value="Apolipo_AcylTrfase"/>
</dbReference>
<dbReference type="EMBL" id="BSOA01000015">
    <property type="protein sequence ID" value="GLQ88390.1"/>
    <property type="molecule type" value="Genomic_DNA"/>
</dbReference>
<dbReference type="Proteomes" id="UP001156627">
    <property type="component" value="Unassembled WGS sequence"/>
</dbReference>
<feature type="transmembrane region" description="Helical" evidence="9">
    <location>
        <begin position="111"/>
        <end position="130"/>
    </location>
</feature>
<keyword evidence="6 9" id="KW-1133">Transmembrane helix</keyword>
<dbReference type="SUPFAM" id="SSF56317">
    <property type="entry name" value="Carbon-nitrogen hydrolase"/>
    <property type="match status" value="1"/>
</dbReference>
<sequence length="474" mass="51328">MASKRDSFLLAAWLAATALSALCWWFGSGVHPQWRLTWLAPLPVLWLAPRVRAHWASLAAFVAYAAGEFNLWAYIHSYIGLPPAVEVYAICLCSVILVLCVLLFRRLLLRGHTLAAALAVPTVWVAAEYVNNLLSPHATFFNIGYTQMDALTVIQIAAVTGIWGIGFLLLLLPTAIAVQSAPHASKRGRITVAVLTAILVLGTVAYGDWRLQAPAAGTIRIGLVSLQKPTQAALDSPRGQALEARYIDAFSRLAHDGAHIVLAPETTFASVDASIPAFAQLASQRDLIVGTGLDSSGDPQARRNMLMVFQPGAMSPATYNKHHLLIGMDPFTPGNSYTMLEGTPRIGLAICKDMDFHDIGWAYAARHAQMLLVPASDFTIDGWLHSRMAIMRGVESGFAIARAAHAGRLTLSDDRGRVVAEASSEGGDAELVGDLPLRDTHTLYAQWGDWFAWLDLIALAAWLVLAFLPRNAPK</sequence>
<evidence type="ECO:0000256" key="4">
    <source>
        <dbReference type="ARBA" id="ARBA00022679"/>
    </source>
</evidence>